<dbReference type="Pfam" id="PF00076">
    <property type="entry name" value="RRM_1"/>
    <property type="match status" value="2"/>
</dbReference>
<evidence type="ECO:0000256" key="12">
    <source>
        <dbReference type="ARBA" id="ARBA00022989"/>
    </source>
</evidence>
<keyword evidence="10" id="KW-0677">Repeat</keyword>
<keyword evidence="21" id="KW-1185">Reference proteome</keyword>
<dbReference type="InterPro" id="IPR035979">
    <property type="entry name" value="RBD_domain_sf"/>
</dbReference>
<dbReference type="FunFam" id="3.30.70.330:FF:000029">
    <property type="entry name" value="U2 small nuclear ribonucleoprotein B"/>
    <property type="match status" value="1"/>
</dbReference>
<dbReference type="EMBL" id="DF157099">
    <property type="protein sequence ID" value="GAB65922.1"/>
    <property type="molecule type" value="Genomic_DNA"/>
</dbReference>
<dbReference type="InterPro" id="IPR009653">
    <property type="entry name" value="Ksh1"/>
</dbReference>
<dbReference type="SMART" id="SM00360">
    <property type="entry name" value="RRM"/>
    <property type="match status" value="2"/>
</dbReference>
<dbReference type="RefSeq" id="XP_004221869.1">
    <property type="nucleotide sequence ID" value="XM_004221821.1"/>
</dbReference>
<evidence type="ECO:0000256" key="9">
    <source>
        <dbReference type="ARBA" id="ARBA00022729"/>
    </source>
</evidence>
<keyword evidence="14" id="KW-0472">Membrane</keyword>
<name>K6V9R4_PLACD</name>
<keyword evidence="12" id="KW-1133">Transmembrane helix</keyword>
<dbReference type="OrthoDB" id="277802at2759"/>
<dbReference type="Gene3D" id="3.30.70.330">
    <property type="match status" value="2"/>
</dbReference>
<dbReference type="eggNOG" id="KOG3808">
    <property type="taxonomic scope" value="Eukaryota"/>
</dbReference>
<dbReference type="OMA" id="VRMIPTK"/>
<dbReference type="CDD" id="cd12247">
    <property type="entry name" value="RRM2_U1A_like"/>
    <property type="match status" value="1"/>
</dbReference>
<dbReference type="GO" id="GO:0006397">
    <property type="term" value="P:mRNA processing"/>
    <property type="evidence" value="ECO:0007669"/>
    <property type="project" value="UniProtKB-KW"/>
</dbReference>
<evidence type="ECO:0000256" key="15">
    <source>
        <dbReference type="ARBA" id="ARBA00023187"/>
    </source>
</evidence>
<evidence type="ECO:0000256" key="4">
    <source>
        <dbReference type="ARBA" id="ARBA00007243"/>
    </source>
</evidence>
<reference evidence="20 21" key="1">
    <citation type="journal article" date="2012" name="Nat. Genet.">
        <title>Plasmodium cynomolgi genome sequences provide insight into Plasmodium vivax and the monkey malaria clade.</title>
        <authorList>
            <person name="Tachibana S."/>
            <person name="Sullivan S.A."/>
            <person name="Kawai S."/>
            <person name="Nakamura S."/>
            <person name="Kim H.R."/>
            <person name="Goto N."/>
            <person name="Arisue N."/>
            <person name="Palacpac N.M.Q."/>
            <person name="Honma H."/>
            <person name="Yagi M."/>
            <person name="Tougan T."/>
            <person name="Katakai Y."/>
            <person name="Kaneko O."/>
            <person name="Mita T."/>
            <person name="Kita K."/>
            <person name="Yasutomi Y."/>
            <person name="Sutton P.L."/>
            <person name="Shakhbatyan R."/>
            <person name="Horii T."/>
            <person name="Yasunaga T."/>
            <person name="Barnwell J.W."/>
            <person name="Escalante A.A."/>
            <person name="Carlton J.M."/>
            <person name="Tanabe K."/>
        </authorList>
    </citation>
    <scope>NUCLEOTIDE SEQUENCE [LARGE SCALE GENOMIC DNA]</scope>
    <source>
        <strain evidence="20 21">B</strain>
    </source>
</reference>
<keyword evidence="17 20" id="KW-0687">Ribonucleoprotein</keyword>
<comment type="similarity">
    <text evidence="5">Belongs to the KISH family.</text>
</comment>
<evidence type="ECO:0000256" key="7">
    <source>
        <dbReference type="ARBA" id="ARBA00022692"/>
    </source>
</evidence>
<dbReference type="GO" id="GO:0005681">
    <property type="term" value="C:spliceosomal complex"/>
    <property type="evidence" value="ECO:0007669"/>
    <property type="project" value="UniProtKB-KW"/>
</dbReference>
<evidence type="ECO:0000256" key="6">
    <source>
        <dbReference type="ARBA" id="ARBA00022664"/>
    </source>
</evidence>
<dbReference type="GO" id="GO:0008380">
    <property type="term" value="P:RNA splicing"/>
    <property type="evidence" value="ECO:0007669"/>
    <property type="project" value="UniProtKB-KW"/>
</dbReference>
<dbReference type="GO" id="GO:0030532">
    <property type="term" value="C:small nuclear ribonucleoprotein complex"/>
    <property type="evidence" value="ECO:0007669"/>
    <property type="project" value="UniProtKB-ARBA"/>
</dbReference>
<comment type="similarity">
    <text evidence="4">Belongs to the RRM U1 A/B'' family.</text>
</comment>
<keyword evidence="6" id="KW-0507">mRNA processing</keyword>
<evidence type="ECO:0000256" key="17">
    <source>
        <dbReference type="ARBA" id="ARBA00023274"/>
    </source>
</evidence>
<dbReference type="KEGG" id="pcy:PCYB_074230"/>
<keyword evidence="7" id="KW-0812">Transmembrane</keyword>
<evidence type="ECO:0000313" key="20">
    <source>
        <dbReference type="EMBL" id="GAB65922.1"/>
    </source>
</evidence>
<organism evidence="20 21">
    <name type="scientific">Plasmodium cynomolgi (strain B)</name>
    <dbReference type="NCBI Taxonomy" id="1120755"/>
    <lineage>
        <taxon>Eukaryota</taxon>
        <taxon>Sar</taxon>
        <taxon>Alveolata</taxon>
        <taxon>Apicomplexa</taxon>
        <taxon>Aconoidasida</taxon>
        <taxon>Haemosporida</taxon>
        <taxon>Plasmodiidae</taxon>
        <taxon>Plasmodium</taxon>
        <taxon>Plasmodium (Plasmodium)</taxon>
    </lineage>
</organism>
<keyword evidence="15" id="KW-0508">mRNA splicing</keyword>
<keyword evidence="9" id="KW-0732">Signal</keyword>
<dbReference type="PhylomeDB" id="K6V9R4"/>
<evidence type="ECO:0000256" key="1">
    <source>
        <dbReference type="ARBA" id="ARBA00002154"/>
    </source>
</evidence>
<evidence type="ECO:0000256" key="10">
    <source>
        <dbReference type="ARBA" id="ARBA00022737"/>
    </source>
</evidence>
<comment type="subcellular location">
    <subcellularLocation>
        <location evidence="3">Golgi apparatus membrane</location>
        <topology evidence="3">Single-pass type I membrane protein</topology>
    </subcellularLocation>
    <subcellularLocation>
        <location evidence="2">Nucleus</location>
    </subcellularLocation>
</comment>
<dbReference type="InterPro" id="IPR012677">
    <property type="entry name" value="Nucleotide-bd_a/b_plait_sf"/>
</dbReference>
<dbReference type="VEuPathDB" id="PlasmoDB:PCYB_074230"/>
<gene>
    <name evidence="20" type="ORF">PCYB_074230</name>
</gene>
<keyword evidence="8" id="KW-0747">Spliceosome</keyword>
<accession>K6V9R4</accession>
<evidence type="ECO:0000256" key="2">
    <source>
        <dbReference type="ARBA" id="ARBA00004123"/>
    </source>
</evidence>
<feature type="domain" description="RRM" evidence="19">
    <location>
        <begin position="190"/>
        <end position="262"/>
    </location>
</feature>
<evidence type="ECO:0000256" key="5">
    <source>
        <dbReference type="ARBA" id="ARBA00008961"/>
    </source>
</evidence>
<keyword evidence="11 18" id="KW-0694">RNA-binding</keyword>
<evidence type="ECO:0000313" key="21">
    <source>
        <dbReference type="Proteomes" id="UP000006319"/>
    </source>
</evidence>
<sequence length="262" mass="29476">MSALFNLESMITVIILCICTCTYLKPRFPNVFDNKKGGFLGTLGKFAVIGDRLSLYVSVACVILAFVNLMDPFDIPPNQTLYVNNLEEKINVKDLRDLLFEFFCPYGNVLDVVIKKANQSRGQAFVVFNTIASSTLAYKNLKGKLFLNKQININYAKTKSRIVEKLEGTYKPITNYKSETGYGSSTANVFTLFIQNLPNEINKNALEILFNQYPGFCEVRHIPGRNVAFVDFSSYQNGEVAMNGLQSFKVTPQHPIKISWSA</sequence>
<dbReference type="Proteomes" id="UP000006319">
    <property type="component" value="Chromosome 7"/>
</dbReference>
<evidence type="ECO:0000256" key="13">
    <source>
        <dbReference type="ARBA" id="ARBA00023034"/>
    </source>
</evidence>
<dbReference type="InterPro" id="IPR000504">
    <property type="entry name" value="RRM_dom"/>
</dbReference>
<dbReference type="SUPFAM" id="SSF54928">
    <property type="entry name" value="RNA-binding domain, RBD"/>
    <property type="match status" value="1"/>
</dbReference>
<comment type="function">
    <text evidence="1">Involved in the early part of the secretory pathway.</text>
</comment>
<dbReference type="CDD" id="cd12246">
    <property type="entry name" value="RRM1_U1A_like"/>
    <property type="match status" value="1"/>
</dbReference>
<evidence type="ECO:0000256" key="18">
    <source>
        <dbReference type="PROSITE-ProRule" id="PRU00176"/>
    </source>
</evidence>
<proteinExistence type="inferred from homology"/>
<evidence type="ECO:0000256" key="3">
    <source>
        <dbReference type="ARBA" id="ARBA00004614"/>
    </source>
</evidence>
<evidence type="ECO:0000256" key="16">
    <source>
        <dbReference type="ARBA" id="ARBA00023242"/>
    </source>
</evidence>
<dbReference type="GO" id="GO:0003723">
    <property type="term" value="F:RNA binding"/>
    <property type="evidence" value="ECO:0007669"/>
    <property type="project" value="UniProtKB-UniRule"/>
</dbReference>
<dbReference type="PANTHER" id="PTHR24012">
    <property type="entry name" value="RNA BINDING PROTEIN"/>
    <property type="match status" value="1"/>
</dbReference>
<feature type="domain" description="RRM" evidence="19">
    <location>
        <begin position="79"/>
        <end position="158"/>
    </location>
</feature>
<dbReference type="Pfam" id="PF06842">
    <property type="entry name" value="DUF1242"/>
    <property type="match status" value="1"/>
</dbReference>
<dbReference type="GO" id="GO:0000139">
    <property type="term" value="C:Golgi membrane"/>
    <property type="evidence" value="ECO:0007669"/>
    <property type="project" value="UniProtKB-SubCell"/>
</dbReference>
<dbReference type="FunFam" id="3.30.70.330:FF:000039">
    <property type="entry name" value="U1 small nuclear ribonucleoprotein A"/>
    <property type="match status" value="1"/>
</dbReference>
<evidence type="ECO:0000256" key="14">
    <source>
        <dbReference type="ARBA" id="ARBA00023136"/>
    </source>
</evidence>
<keyword evidence="16" id="KW-0539">Nucleus</keyword>
<keyword evidence="13" id="KW-0333">Golgi apparatus</keyword>
<dbReference type="AlphaFoldDB" id="K6V9R4"/>
<evidence type="ECO:0000256" key="8">
    <source>
        <dbReference type="ARBA" id="ARBA00022728"/>
    </source>
</evidence>
<dbReference type="eggNOG" id="KOG4206">
    <property type="taxonomic scope" value="Eukaryota"/>
</dbReference>
<evidence type="ECO:0000256" key="11">
    <source>
        <dbReference type="ARBA" id="ARBA00022884"/>
    </source>
</evidence>
<protein>
    <submittedName>
        <fullName evidence="20">U2 small nuclear ribonucleoprotein B</fullName>
    </submittedName>
</protein>
<dbReference type="GeneID" id="14692270"/>
<evidence type="ECO:0000259" key="19">
    <source>
        <dbReference type="PROSITE" id="PS50102"/>
    </source>
</evidence>
<dbReference type="PROSITE" id="PS50102">
    <property type="entry name" value="RRM"/>
    <property type="match status" value="2"/>
</dbReference>